<proteinExistence type="predicted"/>
<name>A0AB38E267_XANCH</name>
<dbReference type="Proteomes" id="UP000234181">
    <property type="component" value="Unassembled WGS sequence"/>
</dbReference>
<reference evidence="4 5" key="1">
    <citation type="submission" date="2017-10" db="EMBL/GenBank/DDBJ databases">
        <authorList>
            <person name="Regsiter A."/>
            <person name="William W."/>
        </authorList>
    </citation>
    <scope>NUCLEOTIDE SEQUENCE [LARGE SCALE GENOMIC DNA]</scope>
    <source>
        <strain evidence="2 5">CFBP6984</strain>
        <strain evidence="3 4">CFBP7430</strain>
    </source>
</reference>
<dbReference type="Proteomes" id="UP000234166">
    <property type="component" value="Unassembled WGS sequence"/>
</dbReference>
<dbReference type="AlphaFoldDB" id="A0AB38E267"/>
<feature type="compositionally biased region" description="Polar residues" evidence="1">
    <location>
        <begin position="22"/>
        <end position="31"/>
    </location>
</feature>
<organism evidence="3 4">
    <name type="scientific">Xanthomonas campestris pv. phaseoli</name>
    <dbReference type="NCBI Taxonomy" id="317013"/>
    <lineage>
        <taxon>Bacteria</taxon>
        <taxon>Pseudomonadati</taxon>
        <taxon>Pseudomonadota</taxon>
        <taxon>Gammaproteobacteria</taxon>
        <taxon>Lysobacterales</taxon>
        <taxon>Lysobacteraceae</taxon>
        <taxon>Xanthomonas</taxon>
    </lineage>
</organism>
<accession>A0AB38E267</accession>
<keyword evidence="5" id="KW-1185">Reference proteome</keyword>
<evidence type="ECO:0000313" key="5">
    <source>
        <dbReference type="Proteomes" id="UP000234181"/>
    </source>
</evidence>
<evidence type="ECO:0000313" key="2">
    <source>
        <dbReference type="EMBL" id="SON83989.1"/>
    </source>
</evidence>
<evidence type="ECO:0000256" key="1">
    <source>
        <dbReference type="SAM" id="MobiDB-lite"/>
    </source>
</evidence>
<dbReference type="EMBL" id="OCYS01000107">
    <property type="protein sequence ID" value="SON90950.1"/>
    <property type="molecule type" value="Genomic_DNA"/>
</dbReference>
<dbReference type="EMBL" id="OCYT01000112">
    <property type="protein sequence ID" value="SON83989.1"/>
    <property type="molecule type" value="Genomic_DNA"/>
</dbReference>
<gene>
    <name evidence="2" type="ORF">XAP6984_550005</name>
    <name evidence="3" type="ORF">XAP7430_510005</name>
</gene>
<feature type="region of interest" description="Disordered" evidence="1">
    <location>
        <begin position="1"/>
        <end position="31"/>
    </location>
</feature>
<comment type="caution">
    <text evidence="3">The sequence shown here is derived from an EMBL/GenBank/DDBJ whole genome shotgun (WGS) entry which is preliminary data.</text>
</comment>
<evidence type="ECO:0000313" key="4">
    <source>
        <dbReference type="Proteomes" id="UP000234166"/>
    </source>
</evidence>
<evidence type="ECO:0000313" key="3">
    <source>
        <dbReference type="EMBL" id="SON90950.1"/>
    </source>
</evidence>
<sequence length="31" mass="3530">MGRMQTSLEPVGSEIQWHGNPPTFSGRQKWS</sequence>
<protein>
    <recommendedName>
        <fullName evidence="6">Transposase</fullName>
    </recommendedName>
</protein>
<evidence type="ECO:0008006" key="6">
    <source>
        <dbReference type="Google" id="ProtNLM"/>
    </source>
</evidence>